<protein>
    <recommendedName>
        <fullName evidence="1">RNA-directed DNA polymerase</fullName>
        <ecNumber evidence="1">2.7.7.49</ecNumber>
    </recommendedName>
</protein>
<keyword evidence="3" id="KW-0548">Nucleotidyltransferase</keyword>
<gene>
    <name evidence="11" type="ORF">OHU17_06465</name>
</gene>
<evidence type="ECO:0000259" key="10">
    <source>
        <dbReference type="PROSITE" id="PS50878"/>
    </source>
</evidence>
<keyword evidence="4" id="KW-0479">Metal-binding</keyword>
<evidence type="ECO:0000256" key="5">
    <source>
        <dbReference type="ARBA" id="ARBA00022842"/>
    </source>
</evidence>
<keyword evidence="7" id="KW-0051">Antiviral defense</keyword>
<keyword evidence="12" id="KW-1185">Reference proteome</keyword>
<evidence type="ECO:0000256" key="4">
    <source>
        <dbReference type="ARBA" id="ARBA00022723"/>
    </source>
</evidence>
<evidence type="ECO:0000313" key="12">
    <source>
        <dbReference type="Proteomes" id="UP001432075"/>
    </source>
</evidence>
<evidence type="ECO:0000256" key="8">
    <source>
        <dbReference type="ARBA" id="ARBA00034120"/>
    </source>
</evidence>
<keyword evidence="2" id="KW-0808">Transferase</keyword>
<evidence type="ECO:0000256" key="1">
    <source>
        <dbReference type="ARBA" id="ARBA00012493"/>
    </source>
</evidence>
<dbReference type="PANTHER" id="PTHR34047">
    <property type="entry name" value="NUCLEAR INTRON MATURASE 1, MITOCHONDRIAL-RELATED"/>
    <property type="match status" value="1"/>
</dbReference>
<dbReference type="PRINTS" id="PR00866">
    <property type="entry name" value="RNADNAPOLMS"/>
</dbReference>
<evidence type="ECO:0000256" key="9">
    <source>
        <dbReference type="ARBA" id="ARBA00048173"/>
    </source>
</evidence>
<dbReference type="PANTHER" id="PTHR34047:SF7">
    <property type="entry name" value="RNA-DIRECTED DNA POLYMERASE"/>
    <property type="match status" value="1"/>
</dbReference>
<dbReference type="CDD" id="cd03487">
    <property type="entry name" value="RT_Bac_retron_II"/>
    <property type="match status" value="1"/>
</dbReference>
<name>A0ABZ1RG60_9ACTN</name>
<dbReference type="InterPro" id="IPR000477">
    <property type="entry name" value="RT_dom"/>
</dbReference>
<evidence type="ECO:0000256" key="2">
    <source>
        <dbReference type="ARBA" id="ARBA00022679"/>
    </source>
</evidence>
<dbReference type="EMBL" id="CP108057">
    <property type="protein sequence ID" value="WUO45503.1"/>
    <property type="molecule type" value="Genomic_DNA"/>
</dbReference>
<dbReference type="SUPFAM" id="SSF56672">
    <property type="entry name" value="DNA/RNA polymerases"/>
    <property type="match status" value="1"/>
</dbReference>
<dbReference type="RefSeq" id="WP_328775499.1">
    <property type="nucleotide sequence ID" value="NZ_CP108057.1"/>
</dbReference>
<keyword evidence="6 11" id="KW-0695">RNA-directed DNA polymerase</keyword>
<evidence type="ECO:0000256" key="7">
    <source>
        <dbReference type="ARBA" id="ARBA00023118"/>
    </source>
</evidence>
<sequence>MLTLAHLAHQTGAPYIYLREIVQRVRDPYAEFSRPKREPGKARVIAAPDGVLMDVQRWLLAGLFGRIQPHRASYAYQQGRSAVQCAQRHLGASWLLKFDLHDFFHSIDERAVQALVREAGYNRLVSFEIARVCTRLPGGNTVPYTRSAYQGIPTYRTGTLGFLPQGAPTSGAIANLIARTLDDSLVAIADRYDMTYTRYADDMTLSTSRNLDRSVLTRCVAEISATVARTRFRLHRKKTRIVPPGARKIVLGLLVDGDRVRLPRHTRRRLEDHIRGTTSFGLTAHVAHAGYSSLQGFVNHIDGLLSYARGVDAAWADQLKAQWEDAMAAEGLPGLERHAW</sequence>
<feature type="domain" description="Reverse transcriptase" evidence="10">
    <location>
        <begin position="1"/>
        <end position="255"/>
    </location>
</feature>
<dbReference type="Pfam" id="PF00078">
    <property type="entry name" value="RVT_1"/>
    <property type="match status" value="1"/>
</dbReference>
<accession>A0ABZ1RG60</accession>
<dbReference type="InterPro" id="IPR000123">
    <property type="entry name" value="Reverse_transcriptase_msDNA"/>
</dbReference>
<dbReference type="PROSITE" id="PS50878">
    <property type="entry name" value="RT_POL"/>
    <property type="match status" value="1"/>
</dbReference>
<evidence type="ECO:0000256" key="6">
    <source>
        <dbReference type="ARBA" id="ARBA00022918"/>
    </source>
</evidence>
<evidence type="ECO:0000256" key="3">
    <source>
        <dbReference type="ARBA" id="ARBA00022695"/>
    </source>
</evidence>
<dbReference type="Proteomes" id="UP001432075">
    <property type="component" value="Chromosome"/>
</dbReference>
<evidence type="ECO:0000313" key="11">
    <source>
        <dbReference type="EMBL" id="WUO45503.1"/>
    </source>
</evidence>
<comment type="catalytic activity">
    <reaction evidence="9">
        <text>DNA(n) + a 2'-deoxyribonucleoside 5'-triphosphate = DNA(n+1) + diphosphate</text>
        <dbReference type="Rhea" id="RHEA:22508"/>
        <dbReference type="Rhea" id="RHEA-COMP:17339"/>
        <dbReference type="Rhea" id="RHEA-COMP:17340"/>
        <dbReference type="ChEBI" id="CHEBI:33019"/>
        <dbReference type="ChEBI" id="CHEBI:61560"/>
        <dbReference type="ChEBI" id="CHEBI:173112"/>
        <dbReference type="EC" id="2.7.7.49"/>
    </reaction>
</comment>
<dbReference type="InterPro" id="IPR043502">
    <property type="entry name" value="DNA/RNA_pol_sf"/>
</dbReference>
<dbReference type="InterPro" id="IPR051083">
    <property type="entry name" value="GrpII_Intron_Splice-Mob/Def"/>
</dbReference>
<keyword evidence="5" id="KW-0460">Magnesium</keyword>
<dbReference type="GO" id="GO:0003964">
    <property type="term" value="F:RNA-directed DNA polymerase activity"/>
    <property type="evidence" value="ECO:0007669"/>
    <property type="project" value="UniProtKB-KW"/>
</dbReference>
<dbReference type="EC" id="2.7.7.49" evidence="1"/>
<organism evidence="11 12">
    <name type="scientific">Streptomyces goshikiensis</name>
    <dbReference type="NCBI Taxonomy" id="1942"/>
    <lineage>
        <taxon>Bacteria</taxon>
        <taxon>Bacillati</taxon>
        <taxon>Actinomycetota</taxon>
        <taxon>Actinomycetes</taxon>
        <taxon>Kitasatosporales</taxon>
        <taxon>Streptomycetaceae</taxon>
        <taxon>Streptomyces</taxon>
    </lineage>
</organism>
<comment type="similarity">
    <text evidence="8">Belongs to the bacterial reverse transcriptase family.</text>
</comment>
<reference evidence="11" key="1">
    <citation type="submission" date="2022-10" db="EMBL/GenBank/DDBJ databases">
        <title>The complete genomes of actinobacterial strains from the NBC collection.</title>
        <authorList>
            <person name="Joergensen T.S."/>
            <person name="Alvarez Arevalo M."/>
            <person name="Sterndorff E.B."/>
            <person name="Faurdal D."/>
            <person name="Vuksanovic O."/>
            <person name="Mourched A.-S."/>
            <person name="Charusanti P."/>
            <person name="Shaw S."/>
            <person name="Blin K."/>
            <person name="Weber T."/>
        </authorList>
    </citation>
    <scope>NUCLEOTIDE SEQUENCE</scope>
    <source>
        <strain evidence="11">NBC_00283</strain>
    </source>
</reference>
<proteinExistence type="inferred from homology"/>